<organism evidence="2 3">
    <name type="scientific">Nocardia transvalensis</name>
    <dbReference type="NCBI Taxonomy" id="37333"/>
    <lineage>
        <taxon>Bacteria</taxon>
        <taxon>Bacillati</taxon>
        <taxon>Actinomycetota</taxon>
        <taxon>Actinomycetes</taxon>
        <taxon>Mycobacteriales</taxon>
        <taxon>Nocardiaceae</taxon>
        <taxon>Nocardia</taxon>
    </lineage>
</organism>
<keyword evidence="1" id="KW-1133">Transmembrane helix</keyword>
<reference evidence="2 3" key="1">
    <citation type="submission" date="2020-08" db="EMBL/GenBank/DDBJ databases">
        <title>Sequencing the genomes of 1000 actinobacteria strains.</title>
        <authorList>
            <person name="Klenk H.-P."/>
        </authorList>
    </citation>
    <scope>NUCLEOTIDE SEQUENCE [LARGE SCALE GENOMIC DNA]</scope>
    <source>
        <strain evidence="2 3">DSM 43582</strain>
    </source>
</reference>
<protein>
    <submittedName>
        <fullName evidence="2">Putative membrane protein</fullName>
    </submittedName>
</protein>
<feature type="transmembrane region" description="Helical" evidence="1">
    <location>
        <begin position="77"/>
        <end position="95"/>
    </location>
</feature>
<dbReference type="PANTHER" id="PTHR36974">
    <property type="entry name" value="MEMBRANE PROTEIN-RELATED"/>
    <property type="match status" value="1"/>
</dbReference>
<feature type="transmembrane region" description="Helical" evidence="1">
    <location>
        <begin position="102"/>
        <end position="122"/>
    </location>
</feature>
<dbReference type="Proteomes" id="UP000540412">
    <property type="component" value="Unassembled WGS sequence"/>
</dbReference>
<proteinExistence type="predicted"/>
<keyword evidence="1" id="KW-0812">Transmembrane</keyword>
<gene>
    <name evidence="2" type="ORF">BJY24_005150</name>
</gene>
<keyword evidence="3" id="KW-1185">Reference proteome</keyword>
<keyword evidence="1" id="KW-0472">Membrane</keyword>
<feature type="transmembrane region" description="Helical" evidence="1">
    <location>
        <begin position="142"/>
        <end position="160"/>
    </location>
</feature>
<evidence type="ECO:0000313" key="2">
    <source>
        <dbReference type="EMBL" id="MBB5916238.1"/>
    </source>
</evidence>
<evidence type="ECO:0000313" key="3">
    <source>
        <dbReference type="Proteomes" id="UP000540412"/>
    </source>
</evidence>
<accession>A0A7W9PIS9</accession>
<name>A0A7W9PIS9_9NOCA</name>
<dbReference type="PANTHER" id="PTHR36974:SF1">
    <property type="entry name" value="DOXX FAMILY MEMBRANE PROTEIN"/>
    <property type="match status" value="1"/>
</dbReference>
<dbReference type="AlphaFoldDB" id="A0A7W9PIS9"/>
<dbReference type="RefSeq" id="WP_040750863.1">
    <property type="nucleotide sequence ID" value="NZ_JACHIT010000002.1"/>
</dbReference>
<sequence>METLIFLVVVLAALRLAGALGTDRFARWPVCAAYALAAMLVMTGTTHFLPDSLASGPVPTHGDLVPMVPPAVPFPDFQVYLTGVLELLGAAGLVLPRTRRPAGIALTALFVALLPANVYAAVSDIPFHGAPTSPLWIRVPEQILYIAVALCAAGLLRTAARAKDVRAEAVTG</sequence>
<evidence type="ECO:0000256" key="1">
    <source>
        <dbReference type="SAM" id="Phobius"/>
    </source>
</evidence>
<dbReference type="EMBL" id="JACHIT010000002">
    <property type="protein sequence ID" value="MBB5916238.1"/>
    <property type="molecule type" value="Genomic_DNA"/>
</dbReference>
<comment type="caution">
    <text evidence="2">The sequence shown here is derived from an EMBL/GenBank/DDBJ whole genome shotgun (WGS) entry which is preliminary data.</text>
</comment>